<name>A0A4S8QVH8_9HELO</name>
<evidence type="ECO:0000313" key="2">
    <source>
        <dbReference type="Proteomes" id="UP000308671"/>
    </source>
</evidence>
<dbReference type="EMBL" id="PQXL01000475">
    <property type="protein sequence ID" value="THV45539.1"/>
    <property type="molecule type" value="Genomic_DNA"/>
</dbReference>
<gene>
    <name evidence="1" type="ORF">BGAL_0476g00020</name>
</gene>
<dbReference type="AlphaFoldDB" id="A0A4S8QVH8"/>
<protein>
    <submittedName>
        <fullName evidence="1">Uncharacterized protein</fullName>
    </submittedName>
</protein>
<evidence type="ECO:0000313" key="1">
    <source>
        <dbReference type="EMBL" id="THV45539.1"/>
    </source>
</evidence>
<organism evidence="1 2">
    <name type="scientific">Botrytis galanthina</name>
    <dbReference type="NCBI Taxonomy" id="278940"/>
    <lineage>
        <taxon>Eukaryota</taxon>
        <taxon>Fungi</taxon>
        <taxon>Dikarya</taxon>
        <taxon>Ascomycota</taxon>
        <taxon>Pezizomycotina</taxon>
        <taxon>Leotiomycetes</taxon>
        <taxon>Helotiales</taxon>
        <taxon>Sclerotiniaceae</taxon>
        <taxon>Botrytis</taxon>
    </lineage>
</organism>
<sequence length="112" mass="12001">MDVQPEKAFAMKPVAAVNSPERPVSIMYGKFWNKIAREFQAAVAAVVLFLEPTGITLSFATGTEETAGSACKKYPVTTPYVPGPPPRIAHRRSGFCSTFAVKISPEGVITVA</sequence>
<accession>A0A4S8QVH8</accession>
<reference evidence="1 2" key="1">
    <citation type="submission" date="2017-12" db="EMBL/GenBank/DDBJ databases">
        <title>Comparative genomics of Botrytis spp.</title>
        <authorList>
            <person name="Valero-Jimenez C.A."/>
            <person name="Tapia P."/>
            <person name="Veloso J."/>
            <person name="Silva-Moreno E."/>
            <person name="Staats M."/>
            <person name="Valdes J.H."/>
            <person name="Van Kan J.A.L."/>
        </authorList>
    </citation>
    <scope>NUCLEOTIDE SEQUENCE [LARGE SCALE GENOMIC DNA]</scope>
    <source>
        <strain evidence="1 2">MUCL435</strain>
    </source>
</reference>
<comment type="caution">
    <text evidence="1">The sequence shown here is derived from an EMBL/GenBank/DDBJ whole genome shotgun (WGS) entry which is preliminary data.</text>
</comment>
<keyword evidence="2" id="KW-1185">Reference proteome</keyword>
<proteinExistence type="predicted"/>
<dbReference type="Proteomes" id="UP000308671">
    <property type="component" value="Unassembled WGS sequence"/>
</dbReference>